<evidence type="ECO:0000256" key="7">
    <source>
        <dbReference type="ARBA" id="ARBA00023027"/>
    </source>
</evidence>
<dbReference type="InterPro" id="IPR000846">
    <property type="entry name" value="DapB_N"/>
</dbReference>
<dbReference type="AlphaFoldDB" id="A0A343TL14"/>
<dbReference type="InterPro" id="IPR022664">
    <property type="entry name" value="DapB_N_CS"/>
</dbReference>
<feature type="region of interest" description="Disordered" evidence="14">
    <location>
        <begin position="265"/>
        <end position="312"/>
    </location>
</feature>
<keyword evidence="7 13" id="KW-0520">NAD</keyword>
<dbReference type="PROSITE" id="PS01298">
    <property type="entry name" value="DAPB"/>
    <property type="match status" value="1"/>
</dbReference>
<evidence type="ECO:0000256" key="5">
    <source>
        <dbReference type="ARBA" id="ARBA00022915"/>
    </source>
</evidence>
<evidence type="ECO:0000256" key="9">
    <source>
        <dbReference type="ARBA" id="ARBA00037922"/>
    </source>
</evidence>
<evidence type="ECO:0000256" key="13">
    <source>
        <dbReference type="HAMAP-Rule" id="MF_00102"/>
    </source>
</evidence>
<comment type="caution">
    <text evidence="13">Was originally thought to be a dihydrodipicolinate reductase (DHDPR), catalyzing the conversion of dihydrodipicolinate to tetrahydrodipicolinate. However, it was shown in E.coli that the substrate of the enzymatic reaction is not dihydrodipicolinate (DHDP) but in fact (2S,4S)-4-hydroxy-2,3,4,5-tetrahydrodipicolinic acid (HTPA), the product released by the DapA-catalyzed reaction.</text>
</comment>
<keyword evidence="3 13" id="KW-0028">Amino-acid biosynthesis</keyword>
<dbReference type="GO" id="GO:0051287">
    <property type="term" value="F:NAD binding"/>
    <property type="evidence" value="ECO:0007669"/>
    <property type="project" value="UniProtKB-UniRule"/>
</dbReference>
<dbReference type="KEGG" id="hdf:AArcSl_2161"/>
<comment type="subunit">
    <text evidence="13">Homotetramer.</text>
</comment>
<dbReference type="HAMAP" id="MF_00102">
    <property type="entry name" value="DapB"/>
    <property type="match status" value="1"/>
</dbReference>
<dbReference type="UniPathway" id="UPA00034">
    <property type="reaction ID" value="UER00018"/>
</dbReference>
<feature type="compositionally biased region" description="Acidic residues" evidence="14">
    <location>
        <begin position="265"/>
        <end position="282"/>
    </location>
</feature>
<evidence type="ECO:0000313" key="18">
    <source>
        <dbReference type="Proteomes" id="UP000263012"/>
    </source>
</evidence>
<dbReference type="CDD" id="cd02274">
    <property type="entry name" value="DHDPR_N"/>
    <property type="match status" value="1"/>
</dbReference>
<dbReference type="GO" id="GO:0008839">
    <property type="term" value="F:4-hydroxy-tetrahydrodipicolinate reductase"/>
    <property type="evidence" value="ECO:0007669"/>
    <property type="project" value="UniProtKB-UniRule"/>
</dbReference>
<reference evidence="18" key="1">
    <citation type="submission" date="2017-11" db="EMBL/GenBank/DDBJ databases">
        <title>Phenotypic and genomic properties of facultatively anaerobic sulfur-reducing natronoarchaea from hypersaline soda lakes.</title>
        <authorList>
            <person name="Sorokin D.Y."/>
            <person name="Kublanov I.V."/>
            <person name="Roman P."/>
            <person name="Sinninghe Damste J.S."/>
            <person name="Golyshin P.N."/>
            <person name="Rojo D."/>
            <person name="Ciordia S."/>
            <person name="Mena M.D.C."/>
            <person name="Ferrer M."/>
            <person name="Messina E."/>
            <person name="Smedile F."/>
            <person name="La Spada G."/>
            <person name="La Cono V."/>
            <person name="Yakimov M.M."/>
        </authorList>
    </citation>
    <scope>NUCLEOTIDE SEQUENCE [LARGE SCALE GENOMIC DNA]</scope>
    <source>
        <strain evidence="18">AArc-Sl</strain>
    </source>
</reference>
<evidence type="ECO:0000259" key="15">
    <source>
        <dbReference type="Pfam" id="PF01113"/>
    </source>
</evidence>
<dbReference type="Gene3D" id="3.30.360.10">
    <property type="entry name" value="Dihydrodipicolinate Reductase, domain 2"/>
    <property type="match status" value="1"/>
</dbReference>
<evidence type="ECO:0000259" key="16">
    <source>
        <dbReference type="Pfam" id="PF05173"/>
    </source>
</evidence>
<feature type="domain" description="Dihydrodipicolinate reductase N-terminal" evidence="15">
    <location>
        <begin position="8"/>
        <end position="126"/>
    </location>
</feature>
<dbReference type="PANTHER" id="PTHR20836:SF0">
    <property type="entry name" value="4-HYDROXY-TETRAHYDRODIPICOLINATE REDUCTASE 1, CHLOROPLASTIC-RELATED"/>
    <property type="match status" value="1"/>
</dbReference>
<comment type="caution">
    <text evidence="13">Lacks conserved residue(s) required for the propagation of feature annotation.</text>
</comment>
<keyword evidence="5 13" id="KW-0220">Diaminopimelate biosynthesis</keyword>
<feature type="binding site" evidence="13">
    <location>
        <position position="41"/>
    </location>
    <ligand>
        <name>NADP(+)</name>
        <dbReference type="ChEBI" id="CHEBI:58349"/>
    </ligand>
</feature>
<comment type="catalytic activity">
    <reaction evidence="11 13">
        <text>(S)-2,3,4,5-tetrahydrodipicolinate + NADP(+) + H2O = (2S,4S)-4-hydroxy-2,3,4,5-tetrahydrodipicolinate + NADPH + H(+)</text>
        <dbReference type="Rhea" id="RHEA:35331"/>
        <dbReference type="ChEBI" id="CHEBI:15377"/>
        <dbReference type="ChEBI" id="CHEBI:15378"/>
        <dbReference type="ChEBI" id="CHEBI:16845"/>
        <dbReference type="ChEBI" id="CHEBI:57783"/>
        <dbReference type="ChEBI" id="CHEBI:58349"/>
        <dbReference type="ChEBI" id="CHEBI:67139"/>
        <dbReference type="EC" id="1.17.1.8"/>
    </reaction>
</comment>
<dbReference type="EMBL" id="CP025066">
    <property type="protein sequence ID" value="AUX09786.1"/>
    <property type="molecule type" value="Genomic_DNA"/>
</dbReference>
<dbReference type="RefSeq" id="WP_394337300.1">
    <property type="nucleotide sequence ID" value="NZ_CP025066.1"/>
</dbReference>
<evidence type="ECO:0000256" key="8">
    <source>
        <dbReference type="ARBA" id="ARBA00023154"/>
    </source>
</evidence>
<feature type="binding site" evidence="13">
    <location>
        <begin position="99"/>
        <end position="101"/>
    </location>
    <ligand>
        <name>NAD(+)</name>
        <dbReference type="ChEBI" id="CHEBI:57540"/>
    </ligand>
</feature>
<dbReference type="InterPro" id="IPR023940">
    <property type="entry name" value="DHDPR_bac"/>
</dbReference>
<feature type="binding site" evidence="13">
    <location>
        <begin position="14"/>
        <end position="19"/>
    </location>
    <ligand>
        <name>NAD(+)</name>
        <dbReference type="ChEBI" id="CHEBI:57540"/>
    </ligand>
</feature>
<evidence type="ECO:0000256" key="6">
    <source>
        <dbReference type="ARBA" id="ARBA00023002"/>
    </source>
</evidence>
<dbReference type="PANTHER" id="PTHR20836">
    <property type="entry name" value="DIHYDRODIPICOLINATE REDUCTASE"/>
    <property type="match status" value="1"/>
</dbReference>
<comment type="pathway">
    <text evidence="9 13">Amino-acid biosynthesis; L-lysine biosynthesis via DAP pathway; (S)-tetrahydrodipicolinate from L-aspartate: step 4/4.</text>
</comment>
<dbReference type="GO" id="GO:0050661">
    <property type="term" value="F:NADP binding"/>
    <property type="evidence" value="ECO:0007669"/>
    <property type="project" value="UniProtKB-UniRule"/>
</dbReference>
<dbReference type="GO" id="GO:0005737">
    <property type="term" value="C:cytoplasm"/>
    <property type="evidence" value="ECO:0007669"/>
    <property type="project" value="UniProtKB-SubCell"/>
</dbReference>
<dbReference type="GeneID" id="37878512"/>
<organism evidence="17 18">
    <name type="scientific">Halalkaliarchaeum desulfuricum</name>
    <dbReference type="NCBI Taxonomy" id="2055893"/>
    <lineage>
        <taxon>Archaea</taxon>
        <taxon>Methanobacteriati</taxon>
        <taxon>Methanobacteriota</taxon>
        <taxon>Stenosarchaea group</taxon>
        <taxon>Halobacteria</taxon>
        <taxon>Halobacteriales</taxon>
        <taxon>Haloferacaceae</taxon>
        <taxon>Halalkaliarchaeum</taxon>
    </lineage>
</organism>
<feature type="domain" description="Dihydrodipicolinate reductase C-terminal" evidence="16">
    <location>
        <begin position="129"/>
        <end position="263"/>
    </location>
</feature>
<dbReference type="GO" id="GO:0016726">
    <property type="term" value="F:oxidoreductase activity, acting on CH or CH2 groups, NAD or NADP as acceptor"/>
    <property type="evidence" value="ECO:0007669"/>
    <property type="project" value="UniProtKB-UniRule"/>
</dbReference>
<gene>
    <name evidence="13 17" type="primary">dapB</name>
    <name evidence="17" type="ORF">AArcSl_2161</name>
</gene>
<feature type="active site" description="Proton donor/acceptor" evidence="13">
    <location>
        <position position="155"/>
    </location>
</feature>
<evidence type="ECO:0000256" key="14">
    <source>
        <dbReference type="SAM" id="MobiDB-lite"/>
    </source>
</evidence>
<feature type="active site" description="Proton donor" evidence="13">
    <location>
        <position position="159"/>
    </location>
</feature>
<evidence type="ECO:0000256" key="4">
    <source>
        <dbReference type="ARBA" id="ARBA00022857"/>
    </source>
</evidence>
<dbReference type="NCBIfam" id="TIGR00036">
    <property type="entry name" value="dapB"/>
    <property type="match status" value="1"/>
</dbReference>
<feature type="binding site" evidence="13">
    <location>
        <begin position="165"/>
        <end position="166"/>
    </location>
    <ligand>
        <name>(S)-2,3,4,5-tetrahydrodipicolinate</name>
        <dbReference type="ChEBI" id="CHEBI:16845"/>
    </ligand>
</feature>
<dbReference type="PIRSF" id="PIRSF000161">
    <property type="entry name" value="DHPR"/>
    <property type="match status" value="1"/>
</dbReference>
<dbReference type="SUPFAM" id="SSF55347">
    <property type="entry name" value="Glyceraldehyde-3-phosphate dehydrogenase-like, C-terminal domain"/>
    <property type="match status" value="1"/>
</dbReference>
<evidence type="ECO:0000256" key="2">
    <source>
        <dbReference type="ARBA" id="ARBA00022490"/>
    </source>
</evidence>
<evidence type="ECO:0000256" key="3">
    <source>
        <dbReference type="ARBA" id="ARBA00022605"/>
    </source>
</evidence>
<dbReference type="Pfam" id="PF01113">
    <property type="entry name" value="DapB_N"/>
    <property type="match status" value="1"/>
</dbReference>
<dbReference type="Pfam" id="PF05173">
    <property type="entry name" value="DapB_C"/>
    <property type="match status" value="1"/>
</dbReference>
<dbReference type="InterPro" id="IPR036291">
    <property type="entry name" value="NAD(P)-bd_dom_sf"/>
</dbReference>
<comment type="similarity">
    <text evidence="1 13">Belongs to the DapB family.</text>
</comment>
<keyword evidence="4 13" id="KW-0521">NADP</keyword>
<feature type="binding site" evidence="13">
    <location>
        <begin position="123"/>
        <end position="126"/>
    </location>
    <ligand>
        <name>NAD(+)</name>
        <dbReference type="ChEBI" id="CHEBI:57540"/>
    </ligand>
</feature>
<comment type="subcellular location">
    <subcellularLocation>
        <location evidence="13">Cytoplasm</location>
    </subcellularLocation>
</comment>
<dbReference type="Proteomes" id="UP000263012">
    <property type="component" value="Chromosome"/>
</dbReference>
<sequence length="312" mass="32692">MSRQRHPVRVAVTGAGGRMGREVIDLANERDDLDVALAVNRSTIGEVAGVPVRTAEGSDPLAEALSEVEPDVLVDFTAPAATVGYADACAEANVPLVTGTTGFDDDDREALDRASESVPVLVASNFSRGIMALRRAVREAVGALPDYDVELTETHHNGKRDAPSGTAKTILEDIEAIVGDGADAPGRVHGREGDQPRIAGEIGVHARRAGDITGEHELLLAGNRETLSLSHRAGDRGVFAAGALDAAAWLAGRSPGRYAFSDVVDGESDVVDEEPDVVDEESDPSRQATAGASPDKTMDETNQNAIDNGDDR</sequence>
<evidence type="ECO:0000313" key="17">
    <source>
        <dbReference type="EMBL" id="AUX09786.1"/>
    </source>
</evidence>
<dbReference type="GO" id="GO:0019877">
    <property type="term" value="P:diaminopimelate biosynthetic process"/>
    <property type="evidence" value="ECO:0007669"/>
    <property type="project" value="UniProtKB-UniRule"/>
</dbReference>
<keyword evidence="8 13" id="KW-0457">Lysine biosynthesis</keyword>
<accession>A0A343TL14</accession>
<protein>
    <recommendedName>
        <fullName evidence="10 13">4-hydroxy-tetrahydrodipicolinate reductase</fullName>
        <shortName evidence="13">HTPA reductase</shortName>
        <ecNumber evidence="10 13">1.17.1.8</ecNumber>
    </recommendedName>
</protein>
<evidence type="ECO:0000256" key="10">
    <source>
        <dbReference type="ARBA" id="ARBA00038983"/>
    </source>
</evidence>
<dbReference type="GO" id="GO:0009089">
    <property type="term" value="P:lysine biosynthetic process via diaminopimelate"/>
    <property type="evidence" value="ECO:0007669"/>
    <property type="project" value="UniProtKB-UniRule"/>
</dbReference>
<keyword evidence="2 13" id="KW-0963">Cytoplasm</keyword>
<comment type="catalytic activity">
    <reaction evidence="12 13">
        <text>(S)-2,3,4,5-tetrahydrodipicolinate + NAD(+) + H2O = (2S,4S)-4-hydroxy-2,3,4,5-tetrahydrodipicolinate + NADH + H(+)</text>
        <dbReference type="Rhea" id="RHEA:35323"/>
        <dbReference type="ChEBI" id="CHEBI:15377"/>
        <dbReference type="ChEBI" id="CHEBI:15378"/>
        <dbReference type="ChEBI" id="CHEBI:16845"/>
        <dbReference type="ChEBI" id="CHEBI:57540"/>
        <dbReference type="ChEBI" id="CHEBI:57945"/>
        <dbReference type="ChEBI" id="CHEBI:67139"/>
        <dbReference type="EC" id="1.17.1.8"/>
    </reaction>
</comment>
<keyword evidence="18" id="KW-1185">Reference proteome</keyword>
<keyword evidence="6 13" id="KW-0560">Oxidoreductase</keyword>
<dbReference type="InterPro" id="IPR022663">
    <property type="entry name" value="DapB_C"/>
</dbReference>
<evidence type="ECO:0000256" key="1">
    <source>
        <dbReference type="ARBA" id="ARBA00006642"/>
    </source>
</evidence>
<comment type="function">
    <text evidence="13">Catalyzes the conversion of 4-hydroxy-tetrahydrodipicolinate (HTPA) to tetrahydrodipicolinate.</text>
</comment>
<dbReference type="Gene3D" id="3.40.50.720">
    <property type="entry name" value="NAD(P)-binding Rossmann-like Domain"/>
    <property type="match status" value="1"/>
</dbReference>
<proteinExistence type="inferred from homology"/>
<evidence type="ECO:0000256" key="11">
    <source>
        <dbReference type="ARBA" id="ARBA00049080"/>
    </source>
</evidence>
<feature type="binding site" evidence="13">
    <location>
        <position position="156"/>
    </location>
    <ligand>
        <name>(S)-2,3,4,5-tetrahydrodipicolinate</name>
        <dbReference type="ChEBI" id="CHEBI:16845"/>
    </ligand>
</feature>
<name>A0A343TL14_9EURY</name>
<dbReference type="EC" id="1.17.1.8" evidence="10 13"/>
<dbReference type="SUPFAM" id="SSF51735">
    <property type="entry name" value="NAD(P)-binding Rossmann-fold domains"/>
    <property type="match status" value="1"/>
</dbReference>
<evidence type="ECO:0000256" key="12">
    <source>
        <dbReference type="ARBA" id="ARBA00049396"/>
    </source>
</evidence>